<dbReference type="Proteomes" id="UP001642409">
    <property type="component" value="Unassembled WGS sequence"/>
</dbReference>
<reference evidence="1" key="1">
    <citation type="submission" date="2023-06" db="EMBL/GenBank/DDBJ databases">
        <authorList>
            <person name="Kurt Z."/>
        </authorList>
    </citation>
    <scope>NUCLEOTIDE SEQUENCE</scope>
</reference>
<comment type="caution">
    <text evidence="1">The sequence shown here is derived from an EMBL/GenBank/DDBJ whole genome shotgun (WGS) entry which is preliminary data.</text>
</comment>
<sequence length="239" mass="27822">MTEFMQYAKSSQKLCEAFDSNKDFVIFFEELSAAYNEIGDSEIIKNVNAVISKNKQLFSTYVSKFLQDSIMQAQAAQPLFKAYFDQPSILNRNRLQNIIQLLDDAFCFTLIMMLMNIKELSKEQYKNFSLINMTIVEFPTTDNTILLQQNAFHILFKLKSNNAECFNKFCEFNNFLIDLEQDKSLKPIKLNGCFGYISNDNHLYNQPNVKLFLLKANQELVQKMSEQQKLLFNLAVNIK</sequence>
<keyword evidence="3" id="KW-1185">Reference proteome</keyword>
<proteinExistence type="predicted"/>
<dbReference type="EMBL" id="CATOUU010001158">
    <property type="protein sequence ID" value="CAI9975028.1"/>
    <property type="molecule type" value="Genomic_DNA"/>
</dbReference>
<dbReference type="AlphaFoldDB" id="A0AA86VRW4"/>
<accession>A0AA86VRW4</accession>
<evidence type="ECO:0000313" key="3">
    <source>
        <dbReference type="Proteomes" id="UP001642409"/>
    </source>
</evidence>
<dbReference type="EMBL" id="CAXDID020000497">
    <property type="protein sequence ID" value="CAL6097471.1"/>
    <property type="molecule type" value="Genomic_DNA"/>
</dbReference>
<organism evidence="1">
    <name type="scientific">Hexamita inflata</name>
    <dbReference type="NCBI Taxonomy" id="28002"/>
    <lineage>
        <taxon>Eukaryota</taxon>
        <taxon>Metamonada</taxon>
        <taxon>Diplomonadida</taxon>
        <taxon>Hexamitidae</taxon>
        <taxon>Hexamitinae</taxon>
        <taxon>Hexamita</taxon>
    </lineage>
</organism>
<name>A0AA86VRW4_9EUKA</name>
<protein>
    <submittedName>
        <fullName evidence="2">Hypothetical_protein</fullName>
    </submittedName>
</protein>
<gene>
    <name evidence="1" type="ORF">HINF_LOCUS62673</name>
    <name evidence="2" type="ORF">HINF_LOCUS69021</name>
</gene>
<evidence type="ECO:0000313" key="1">
    <source>
        <dbReference type="EMBL" id="CAI9975028.1"/>
    </source>
</evidence>
<reference evidence="2 3" key="2">
    <citation type="submission" date="2024-07" db="EMBL/GenBank/DDBJ databases">
        <authorList>
            <person name="Akdeniz Z."/>
        </authorList>
    </citation>
    <scope>NUCLEOTIDE SEQUENCE [LARGE SCALE GENOMIC DNA]</scope>
</reference>
<evidence type="ECO:0000313" key="2">
    <source>
        <dbReference type="EMBL" id="CAL6097471.1"/>
    </source>
</evidence>